<feature type="transmembrane region" description="Helical" evidence="9">
    <location>
        <begin position="59"/>
        <end position="77"/>
    </location>
</feature>
<dbReference type="SUPFAM" id="SSF103473">
    <property type="entry name" value="MFS general substrate transporter"/>
    <property type="match status" value="2"/>
</dbReference>
<evidence type="ECO:0000256" key="8">
    <source>
        <dbReference type="SAM" id="MobiDB-lite"/>
    </source>
</evidence>
<feature type="transmembrane region" description="Helical" evidence="9">
    <location>
        <begin position="696"/>
        <end position="713"/>
    </location>
</feature>
<feature type="transmembrane region" description="Helical" evidence="9">
    <location>
        <begin position="456"/>
        <end position="477"/>
    </location>
</feature>
<dbReference type="GO" id="GO:0005886">
    <property type="term" value="C:plasma membrane"/>
    <property type="evidence" value="ECO:0007669"/>
    <property type="project" value="TreeGrafter"/>
</dbReference>
<dbReference type="PROSITE" id="PS50850">
    <property type="entry name" value="MFS"/>
    <property type="match status" value="2"/>
</dbReference>
<evidence type="ECO:0000256" key="9">
    <source>
        <dbReference type="SAM" id="Phobius"/>
    </source>
</evidence>
<feature type="transmembrane region" description="Helical" evidence="9">
    <location>
        <begin position="817"/>
        <end position="843"/>
    </location>
</feature>
<dbReference type="Pfam" id="PF07690">
    <property type="entry name" value="MFS_1"/>
    <property type="match status" value="2"/>
</dbReference>
<evidence type="ECO:0000313" key="11">
    <source>
        <dbReference type="EMBL" id="KAF4437198.1"/>
    </source>
</evidence>
<comment type="similarity">
    <text evidence="7">Belongs to the major facilitator superfamily. Allantoate permease family.</text>
</comment>
<feature type="transmembrane region" description="Helical" evidence="9">
    <location>
        <begin position="994"/>
        <end position="1015"/>
    </location>
</feature>
<reference evidence="11 12" key="1">
    <citation type="submission" date="2020-01" db="EMBL/GenBank/DDBJ databases">
        <title>Identification and distribution of gene clusters putatively required for synthesis of sphingolipid metabolism inhibitors in phylogenetically diverse species of the filamentous fungus Fusarium.</title>
        <authorList>
            <person name="Kim H.-S."/>
            <person name="Busman M."/>
            <person name="Brown D.W."/>
            <person name="Divon H."/>
            <person name="Uhlig S."/>
            <person name="Proctor R.H."/>
        </authorList>
    </citation>
    <scope>NUCLEOTIDE SEQUENCE [LARGE SCALE GENOMIC DNA]</scope>
    <source>
        <strain evidence="11 12">NRRL 13308</strain>
    </source>
</reference>
<proteinExistence type="inferred from homology"/>
<feature type="region of interest" description="Disordered" evidence="8">
    <location>
        <begin position="607"/>
        <end position="640"/>
    </location>
</feature>
<feature type="transmembrane region" description="Helical" evidence="9">
    <location>
        <begin position="229"/>
        <end position="249"/>
    </location>
</feature>
<feature type="compositionally biased region" description="Polar residues" evidence="8">
    <location>
        <begin position="607"/>
        <end position="639"/>
    </location>
</feature>
<feature type="transmembrane region" description="Helical" evidence="9">
    <location>
        <begin position="193"/>
        <end position="214"/>
    </location>
</feature>
<dbReference type="GO" id="GO:0022857">
    <property type="term" value="F:transmembrane transporter activity"/>
    <property type="evidence" value="ECO:0007669"/>
    <property type="project" value="InterPro"/>
</dbReference>
<protein>
    <submittedName>
        <fullName evidence="11">Pantothenate transporter liz1</fullName>
    </submittedName>
</protein>
<evidence type="ECO:0000256" key="6">
    <source>
        <dbReference type="ARBA" id="ARBA00023180"/>
    </source>
</evidence>
<feature type="domain" description="Major facilitator superfamily (MFS) profile" evidence="10">
    <location>
        <begin position="67"/>
        <end position="482"/>
    </location>
</feature>
<comment type="caution">
    <text evidence="11">The sequence shown here is derived from an EMBL/GenBank/DDBJ whole genome shotgun (WGS) entry which is preliminary data.</text>
</comment>
<dbReference type="Proteomes" id="UP000536711">
    <property type="component" value="Unassembled WGS sequence"/>
</dbReference>
<feature type="transmembrane region" description="Helical" evidence="9">
    <location>
        <begin position="389"/>
        <end position="410"/>
    </location>
</feature>
<dbReference type="InterPro" id="IPR020846">
    <property type="entry name" value="MFS_dom"/>
</dbReference>
<feature type="transmembrane region" description="Helical" evidence="9">
    <location>
        <begin position="969"/>
        <end position="988"/>
    </location>
</feature>
<feature type="transmembrane region" description="Helical" evidence="9">
    <location>
        <begin position="133"/>
        <end position="153"/>
    </location>
</feature>
<feature type="transmembrane region" description="Helical" evidence="9">
    <location>
        <begin position="335"/>
        <end position="355"/>
    </location>
</feature>
<evidence type="ECO:0000256" key="4">
    <source>
        <dbReference type="ARBA" id="ARBA00022989"/>
    </source>
</evidence>
<dbReference type="OrthoDB" id="3639251at2759"/>
<sequence>MEGEKKTEVKMTQEPTTGSRASVVVCEDAQPAPSSPFKRFLYHLWDNDQHLKSPEERKLVRKLDFGILICATLGWWMKYIDQNNIVNAYVSGMKEDLDIQGNEYTYMLMCYTIAFAIMQIPSNAIALKIRPRICIVVCELGWTIFTFVQAAATSSNQMYAFRFMIGLFESGFSPIIIFLLGSWYNKAELAKRMAIWHITGFFGSATSGFLQAAVHRTLDGSLGLAGWRWMYIICGCMSLPVALSVWWFLPDLPHNTKAWYITEEEKQIALRRSSTQGKVQVTGKLDIALAKRMFGSWRWWVLCATYILYGNSCQAAPYFAIYLRESGYSVTQRNIIPGCANLVSMVTDFTWSFMSDYTRNRVGWMVGPILCTTVVSSAILTAWPPSDTARVVAFFFAAGGFVTGVTWTWANEINIGNAEERALTISSMNGLFYATNSFLPILIFPQTMAPKFERGFPSVLSFALGTCCLMLFADILHKRELRLESERSSAAIPVEELEYKKENENLVLVIDNSEYGFDLALVHQEDGLAHMLRHNYHPYTGTESATDRASSLQQAIEEIIKPPSDYKSYPASFGRMWSYVQRRQIANRVRLEHRNHIESVEYARTSLQKRSVSPRNNTRTSKEASQQEPSESHFQVQSTCEDDPLNPLNWPRSARAKNIFIICFLVFTQCWAGSAISMGNSTASEEFSVGQVAENLSTAMFLFGVGTGALFAGPISETVGRNPTYLVATAFYLCFLVGSAMTPTFGGQVVCRYFVGLWASATLTINGASVNDQFRPVKRALVFPIVAWANVAAPVIAPIASGWIVSNPRLGWRWTEWTTLMISGAAFIVAVLFLPETYFPLILSWKAKELRRVTGDQRYTSQHEQKHSFWKQMRETLPLPATFFRSEPVIIVLGLYLVLLYILLFSFLSGFDYIFKETYKLEPGYQGSCFAAIAAGATAFVLCGPGLYEWARQHTERVRGASIQPEFRLWPAIVTAPFLPIALFWLGWTNYSRISIWSGLGACFLFGIVLISIYVSSYEYITDSYGEHSAIALGSITMSRYLIAGGMVMAARPMVRGNVAYASANFVLEVRSSAKAQKSIRNY</sequence>
<comment type="subcellular location">
    <subcellularLocation>
        <location evidence="1">Membrane</location>
        <topology evidence="1">Multi-pass membrane protein</topology>
    </subcellularLocation>
</comment>
<feature type="transmembrane region" description="Helical" evidence="9">
    <location>
        <begin position="362"/>
        <end position="383"/>
    </location>
</feature>
<dbReference type="PANTHER" id="PTHR23502">
    <property type="entry name" value="MAJOR FACILITATOR SUPERFAMILY"/>
    <property type="match status" value="1"/>
</dbReference>
<keyword evidence="3 9" id="KW-0812">Transmembrane</keyword>
<keyword evidence="4 9" id="KW-1133">Transmembrane helix</keyword>
<name>A0A8H4JUQ4_9HYPO</name>
<feature type="transmembrane region" description="Helical" evidence="9">
    <location>
        <begin position="422"/>
        <end position="444"/>
    </location>
</feature>
<evidence type="ECO:0000256" key="1">
    <source>
        <dbReference type="ARBA" id="ARBA00004141"/>
    </source>
</evidence>
<dbReference type="FunFam" id="1.20.1250.20:FF:000065">
    <property type="entry name" value="Putative MFS pantothenate transporter"/>
    <property type="match status" value="1"/>
</dbReference>
<feature type="transmembrane region" description="Helical" evidence="9">
    <location>
        <begin position="104"/>
        <end position="121"/>
    </location>
</feature>
<feature type="transmembrane region" description="Helical" evidence="9">
    <location>
        <begin position="159"/>
        <end position="181"/>
    </location>
</feature>
<accession>A0A8H4JUQ4</accession>
<feature type="transmembrane region" description="Helical" evidence="9">
    <location>
        <begin position="781"/>
        <end position="805"/>
    </location>
</feature>
<feature type="transmembrane region" description="Helical" evidence="9">
    <location>
        <begin position="930"/>
        <end position="948"/>
    </location>
</feature>
<dbReference type="InterPro" id="IPR036259">
    <property type="entry name" value="MFS_trans_sf"/>
</dbReference>
<dbReference type="AlphaFoldDB" id="A0A8H4JUQ4"/>
<feature type="transmembrane region" description="Helical" evidence="9">
    <location>
        <begin position="889"/>
        <end position="910"/>
    </location>
</feature>
<feature type="transmembrane region" description="Helical" evidence="9">
    <location>
        <begin position="725"/>
        <end position="746"/>
    </location>
</feature>
<evidence type="ECO:0000256" key="2">
    <source>
        <dbReference type="ARBA" id="ARBA00022448"/>
    </source>
</evidence>
<gene>
    <name evidence="11" type="ORF">FACUT_5852</name>
</gene>
<keyword evidence="6" id="KW-0325">Glycoprotein</keyword>
<dbReference type="PANTHER" id="PTHR23502:SF188">
    <property type="entry name" value="MAJOR FACILITATOR SUPERFAMILY (MFS) PROFILE DOMAIN-CONTAINING PROTEIN"/>
    <property type="match status" value="1"/>
</dbReference>
<keyword evidence="12" id="KW-1185">Reference proteome</keyword>
<keyword evidence="5 9" id="KW-0472">Membrane</keyword>
<dbReference type="EMBL" id="JAADJF010000133">
    <property type="protein sequence ID" value="KAF4437198.1"/>
    <property type="molecule type" value="Genomic_DNA"/>
</dbReference>
<evidence type="ECO:0000259" key="10">
    <source>
        <dbReference type="PROSITE" id="PS50850"/>
    </source>
</evidence>
<evidence type="ECO:0000256" key="3">
    <source>
        <dbReference type="ARBA" id="ARBA00022692"/>
    </source>
</evidence>
<dbReference type="InterPro" id="IPR011701">
    <property type="entry name" value="MFS"/>
</dbReference>
<evidence type="ECO:0000256" key="7">
    <source>
        <dbReference type="ARBA" id="ARBA00037968"/>
    </source>
</evidence>
<feature type="domain" description="Major facilitator superfamily (MFS) profile" evidence="10">
    <location>
        <begin position="658"/>
        <end position="1083"/>
    </location>
</feature>
<feature type="transmembrane region" description="Helical" evidence="9">
    <location>
        <begin position="299"/>
        <end position="323"/>
    </location>
</feature>
<evidence type="ECO:0000256" key="5">
    <source>
        <dbReference type="ARBA" id="ARBA00023136"/>
    </source>
</evidence>
<feature type="transmembrane region" description="Helical" evidence="9">
    <location>
        <begin position="752"/>
        <end position="769"/>
    </location>
</feature>
<dbReference type="Gene3D" id="1.20.1250.20">
    <property type="entry name" value="MFS general substrate transporter like domains"/>
    <property type="match status" value="3"/>
</dbReference>
<evidence type="ECO:0000313" key="12">
    <source>
        <dbReference type="Proteomes" id="UP000536711"/>
    </source>
</evidence>
<feature type="transmembrane region" description="Helical" evidence="9">
    <location>
        <begin position="659"/>
        <end position="676"/>
    </location>
</feature>
<organism evidence="11 12">
    <name type="scientific">Fusarium acutatum</name>
    <dbReference type="NCBI Taxonomy" id="78861"/>
    <lineage>
        <taxon>Eukaryota</taxon>
        <taxon>Fungi</taxon>
        <taxon>Dikarya</taxon>
        <taxon>Ascomycota</taxon>
        <taxon>Pezizomycotina</taxon>
        <taxon>Sordariomycetes</taxon>
        <taxon>Hypocreomycetidae</taxon>
        <taxon>Hypocreales</taxon>
        <taxon>Nectriaceae</taxon>
        <taxon>Fusarium</taxon>
        <taxon>Fusarium fujikuroi species complex</taxon>
    </lineage>
</organism>
<keyword evidence="2" id="KW-0813">Transport</keyword>